<organism evidence="1 2">
    <name type="scientific">Halococcus saccharolyticus DSM 5350</name>
    <dbReference type="NCBI Taxonomy" id="1227455"/>
    <lineage>
        <taxon>Archaea</taxon>
        <taxon>Methanobacteriati</taxon>
        <taxon>Methanobacteriota</taxon>
        <taxon>Stenosarchaea group</taxon>
        <taxon>Halobacteria</taxon>
        <taxon>Halobacteriales</taxon>
        <taxon>Halococcaceae</taxon>
        <taxon>Halococcus</taxon>
    </lineage>
</organism>
<evidence type="ECO:0000313" key="2">
    <source>
        <dbReference type="Proteomes" id="UP000011669"/>
    </source>
</evidence>
<evidence type="ECO:0000313" key="1">
    <source>
        <dbReference type="EMBL" id="EMA47067.1"/>
    </source>
</evidence>
<name>M0MN11_9EURY</name>
<dbReference type="EMBL" id="AOMD01000010">
    <property type="protein sequence ID" value="EMA47067.1"/>
    <property type="molecule type" value="Genomic_DNA"/>
</dbReference>
<sequence>MADTVIAGTAREAGATLVTADDHFGRVPRLSVQFIEPGEK</sequence>
<proteinExistence type="predicted"/>
<dbReference type="InterPro" id="IPR029060">
    <property type="entry name" value="PIN-like_dom_sf"/>
</dbReference>
<accession>M0MN11</accession>
<reference evidence="1 2" key="1">
    <citation type="journal article" date="2014" name="PLoS Genet.">
        <title>Phylogenetically driven sequencing of extremely halophilic archaea reveals strategies for static and dynamic osmo-response.</title>
        <authorList>
            <person name="Becker E.A."/>
            <person name="Seitzer P.M."/>
            <person name="Tritt A."/>
            <person name="Larsen D."/>
            <person name="Krusor M."/>
            <person name="Yao A.I."/>
            <person name="Wu D."/>
            <person name="Madern D."/>
            <person name="Eisen J.A."/>
            <person name="Darling A.E."/>
            <person name="Facciotti M.T."/>
        </authorList>
    </citation>
    <scope>NUCLEOTIDE SEQUENCE [LARGE SCALE GENOMIC DNA]</scope>
    <source>
        <strain evidence="1 2">DSM 5350</strain>
    </source>
</reference>
<dbReference type="AlphaFoldDB" id="M0MN11"/>
<gene>
    <name evidence="1" type="ORF">C449_02662</name>
</gene>
<dbReference type="Gene3D" id="3.40.50.1010">
    <property type="entry name" value="5'-nuclease"/>
    <property type="match status" value="1"/>
</dbReference>
<dbReference type="InParanoid" id="M0MN11"/>
<keyword evidence="2" id="KW-1185">Reference proteome</keyword>
<dbReference type="PATRIC" id="fig|1227455.4.peg.543"/>
<protein>
    <recommendedName>
        <fullName evidence="3">PilT protein domain-containing protein</fullName>
    </recommendedName>
</protein>
<dbReference type="STRING" id="1227455.C449_02662"/>
<dbReference type="Proteomes" id="UP000011669">
    <property type="component" value="Unassembled WGS sequence"/>
</dbReference>
<evidence type="ECO:0008006" key="3">
    <source>
        <dbReference type="Google" id="ProtNLM"/>
    </source>
</evidence>
<comment type="caution">
    <text evidence="1">The sequence shown here is derived from an EMBL/GenBank/DDBJ whole genome shotgun (WGS) entry which is preliminary data.</text>
</comment>
<dbReference type="SUPFAM" id="SSF88723">
    <property type="entry name" value="PIN domain-like"/>
    <property type="match status" value="1"/>
</dbReference>